<evidence type="ECO:0000313" key="2">
    <source>
        <dbReference type="Proteomes" id="UP000724874"/>
    </source>
</evidence>
<proteinExistence type="predicted"/>
<dbReference type="Proteomes" id="UP000724874">
    <property type="component" value="Unassembled WGS sequence"/>
</dbReference>
<sequence>MPPRRSTWNVRNHEYEECRTVDGQRQLGLLLFYITGRLEHRLNYIAHNIHEGTVRQSRQKYKPISQFQYQCWVKGIIDAREEVQYWDPTGLSFKLDQVYLRE</sequence>
<reference evidence="1" key="1">
    <citation type="submission" date="2020-11" db="EMBL/GenBank/DDBJ databases">
        <authorList>
            <consortium name="DOE Joint Genome Institute"/>
            <person name="Ahrendt S."/>
            <person name="Riley R."/>
            <person name="Andreopoulos W."/>
            <person name="LaButti K."/>
            <person name="Pangilinan J."/>
            <person name="Ruiz-duenas F.J."/>
            <person name="Barrasa J.M."/>
            <person name="Sanchez-Garcia M."/>
            <person name="Camarero S."/>
            <person name="Miyauchi S."/>
            <person name="Serrano A."/>
            <person name="Linde D."/>
            <person name="Babiker R."/>
            <person name="Drula E."/>
            <person name="Ayuso-Fernandez I."/>
            <person name="Pacheco R."/>
            <person name="Padilla G."/>
            <person name="Ferreira P."/>
            <person name="Barriuso J."/>
            <person name="Kellner H."/>
            <person name="Castanera R."/>
            <person name="Alfaro M."/>
            <person name="Ramirez L."/>
            <person name="Pisabarro A.G."/>
            <person name="Kuo A."/>
            <person name="Tritt A."/>
            <person name="Lipzen A."/>
            <person name="He G."/>
            <person name="Yan M."/>
            <person name="Ng V."/>
            <person name="Cullen D."/>
            <person name="Martin F."/>
            <person name="Rosso M.-N."/>
            <person name="Henrissat B."/>
            <person name="Hibbett D."/>
            <person name="Martinez A.T."/>
            <person name="Grigoriev I.V."/>
        </authorList>
    </citation>
    <scope>NUCLEOTIDE SEQUENCE</scope>
    <source>
        <strain evidence="1">AH 44721</strain>
    </source>
</reference>
<protein>
    <submittedName>
        <fullName evidence="1">Uncharacterized protein</fullName>
    </submittedName>
</protein>
<keyword evidence="2" id="KW-1185">Reference proteome</keyword>
<gene>
    <name evidence="1" type="ORF">CPB84DRAFT_1752164</name>
</gene>
<organism evidence="1 2">
    <name type="scientific">Gymnopilus junonius</name>
    <name type="common">Spectacular rustgill mushroom</name>
    <name type="synonym">Gymnopilus spectabilis subsp. junonius</name>
    <dbReference type="NCBI Taxonomy" id="109634"/>
    <lineage>
        <taxon>Eukaryota</taxon>
        <taxon>Fungi</taxon>
        <taxon>Dikarya</taxon>
        <taxon>Basidiomycota</taxon>
        <taxon>Agaricomycotina</taxon>
        <taxon>Agaricomycetes</taxon>
        <taxon>Agaricomycetidae</taxon>
        <taxon>Agaricales</taxon>
        <taxon>Agaricineae</taxon>
        <taxon>Hymenogastraceae</taxon>
        <taxon>Gymnopilus</taxon>
    </lineage>
</organism>
<dbReference type="AlphaFoldDB" id="A0A9P5NCZ5"/>
<comment type="caution">
    <text evidence="1">The sequence shown here is derived from an EMBL/GenBank/DDBJ whole genome shotgun (WGS) entry which is preliminary data.</text>
</comment>
<name>A0A9P5NCZ5_GYMJU</name>
<dbReference type="EMBL" id="JADNYJ010000170">
    <property type="protein sequence ID" value="KAF8877463.1"/>
    <property type="molecule type" value="Genomic_DNA"/>
</dbReference>
<evidence type="ECO:0000313" key="1">
    <source>
        <dbReference type="EMBL" id="KAF8877463.1"/>
    </source>
</evidence>
<accession>A0A9P5NCZ5</accession>